<feature type="domain" description="HTH gntR-type" evidence="4">
    <location>
        <begin position="7"/>
        <end position="74"/>
    </location>
</feature>
<dbReference type="PANTHER" id="PTHR43537:SF24">
    <property type="entry name" value="GLUCONATE OPERON TRANSCRIPTIONAL REPRESSOR"/>
    <property type="match status" value="1"/>
</dbReference>
<evidence type="ECO:0000256" key="1">
    <source>
        <dbReference type="ARBA" id="ARBA00023015"/>
    </source>
</evidence>
<evidence type="ECO:0000259" key="4">
    <source>
        <dbReference type="PROSITE" id="PS50949"/>
    </source>
</evidence>
<dbReference type="Proteomes" id="UP001209654">
    <property type="component" value="Unassembled WGS sequence"/>
</dbReference>
<accession>A0ABQ5MY49</accession>
<evidence type="ECO:0000256" key="3">
    <source>
        <dbReference type="ARBA" id="ARBA00023163"/>
    </source>
</evidence>
<keyword evidence="1" id="KW-0805">Transcription regulation</keyword>
<dbReference type="SUPFAM" id="SSF46785">
    <property type="entry name" value="Winged helix' DNA-binding domain"/>
    <property type="match status" value="1"/>
</dbReference>
<keyword evidence="2" id="KW-0238">DNA-binding</keyword>
<sequence>MAMGRALTKNAYAYEEVRQRILVGSLEPGQALAQSQLAAELGVSLTPMREALRRLDAEGLVFIDAHKNARVATLSAVEATHLFEVRERMDPMAAALAAERRTDADIANIKAAAANLKPLEDKASLDALTAHRQFHRAVYTASHNDLLINLLEGLWDKADRYRQVGLNARKDSAADRKRVNREHESIMRAVINGDAAAAEKHMLAHVQGSLGRRAIDELAKKQ</sequence>
<dbReference type="SMART" id="SM00895">
    <property type="entry name" value="FCD"/>
    <property type="match status" value="1"/>
</dbReference>
<dbReference type="PROSITE" id="PS50949">
    <property type="entry name" value="HTH_GNTR"/>
    <property type="match status" value="1"/>
</dbReference>
<dbReference type="PANTHER" id="PTHR43537">
    <property type="entry name" value="TRANSCRIPTIONAL REGULATOR, GNTR FAMILY"/>
    <property type="match status" value="1"/>
</dbReference>
<dbReference type="SUPFAM" id="SSF48008">
    <property type="entry name" value="GntR ligand-binding domain-like"/>
    <property type="match status" value="1"/>
</dbReference>
<evidence type="ECO:0000313" key="6">
    <source>
        <dbReference type="Proteomes" id="UP001209654"/>
    </source>
</evidence>
<evidence type="ECO:0000313" key="5">
    <source>
        <dbReference type="EMBL" id="GLB68891.1"/>
    </source>
</evidence>
<dbReference type="RefSeq" id="WP_264796982.1">
    <property type="nucleotide sequence ID" value="NZ_BRVS01000025.1"/>
</dbReference>
<dbReference type="InterPro" id="IPR036388">
    <property type="entry name" value="WH-like_DNA-bd_sf"/>
</dbReference>
<dbReference type="InterPro" id="IPR008920">
    <property type="entry name" value="TF_FadR/GntR_C"/>
</dbReference>
<protein>
    <submittedName>
        <fullName evidence="5">GntR family transcriptional regulator</fullName>
    </submittedName>
</protein>
<name>A0ABQ5MY49_9MICC</name>
<dbReference type="EMBL" id="BRVS01000025">
    <property type="protein sequence ID" value="GLB68891.1"/>
    <property type="molecule type" value="Genomic_DNA"/>
</dbReference>
<keyword evidence="6" id="KW-1185">Reference proteome</keyword>
<gene>
    <name evidence="5" type="ORF">AHIS1636_33340</name>
</gene>
<organism evidence="5 6">
    <name type="scientific">Arthrobacter mangrovi</name>
    <dbReference type="NCBI Taxonomy" id="2966350"/>
    <lineage>
        <taxon>Bacteria</taxon>
        <taxon>Bacillati</taxon>
        <taxon>Actinomycetota</taxon>
        <taxon>Actinomycetes</taxon>
        <taxon>Micrococcales</taxon>
        <taxon>Micrococcaceae</taxon>
        <taxon>Arthrobacter</taxon>
    </lineage>
</organism>
<dbReference type="InterPro" id="IPR000524">
    <property type="entry name" value="Tscrpt_reg_HTH_GntR"/>
</dbReference>
<dbReference type="SMART" id="SM00345">
    <property type="entry name" value="HTH_GNTR"/>
    <property type="match status" value="1"/>
</dbReference>
<keyword evidence="3" id="KW-0804">Transcription</keyword>
<comment type="caution">
    <text evidence="5">The sequence shown here is derived from an EMBL/GenBank/DDBJ whole genome shotgun (WGS) entry which is preliminary data.</text>
</comment>
<dbReference type="CDD" id="cd07377">
    <property type="entry name" value="WHTH_GntR"/>
    <property type="match status" value="1"/>
</dbReference>
<dbReference type="Gene3D" id="1.10.10.10">
    <property type="entry name" value="Winged helix-like DNA-binding domain superfamily/Winged helix DNA-binding domain"/>
    <property type="match status" value="1"/>
</dbReference>
<dbReference type="Pfam" id="PF07729">
    <property type="entry name" value="FCD"/>
    <property type="match status" value="1"/>
</dbReference>
<dbReference type="InterPro" id="IPR036390">
    <property type="entry name" value="WH_DNA-bd_sf"/>
</dbReference>
<proteinExistence type="predicted"/>
<dbReference type="Pfam" id="PF00392">
    <property type="entry name" value="GntR"/>
    <property type="match status" value="1"/>
</dbReference>
<reference evidence="5 6" key="1">
    <citation type="journal article" date="2023" name="Int. J. Syst. Evol. Microbiol.">
        <title>Arthrobacter mangrovi sp. nov., an actinobacterium isolated from the rhizosphere of a mangrove.</title>
        <authorList>
            <person name="Hamada M."/>
            <person name="Saitou S."/>
            <person name="Enomoto N."/>
            <person name="Nanri K."/>
            <person name="Hidaka K."/>
            <person name="Miura T."/>
            <person name="Tamura T."/>
        </authorList>
    </citation>
    <scope>NUCLEOTIDE SEQUENCE [LARGE SCALE GENOMIC DNA]</scope>
    <source>
        <strain evidence="5 6">NBRC 112813</strain>
    </source>
</reference>
<dbReference type="Gene3D" id="1.20.120.530">
    <property type="entry name" value="GntR ligand-binding domain-like"/>
    <property type="match status" value="1"/>
</dbReference>
<evidence type="ECO:0000256" key="2">
    <source>
        <dbReference type="ARBA" id="ARBA00023125"/>
    </source>
</evidence>
<dbReference type="InterPro" id="IPR011711">
    <property type="entry name" value="GntR_C"/>
</dbReference>